<keyword evidence="3" id="KW-0808">Transferase</keyword>
<keyword evidence="2" id="KW-0328">Glycosyltransferase</keyword>
<dbReference type="Pfam" id="PF00535">
    <property type="entry name" value="Glycos_transf_2"/>
    <property type="match status" value="1"/>
</dbReference>
<protein>
    <submittedName>
        <fullName evidence="4">Glycosyltransferase</fullName>
    </submittedName>
</protein>
<comment type="similarity">
    <text evidence="1">Belongs to the glycosyltransferase 2 family.</text>
</comment>
<dbReference type="PANTHER" id="PTHR43685:SF5">
    <property type="entry name" value="GLYCOSYLTRANSFERASE EPSE-RELATED"/>
    <property type="match status" value="1"/>
</dbReference>
<dbReference type="SUPFAM" id="SSF53448">
    <property type="entry name" value="Nucleotide-diphospho-sugar transferases"/>
    <property type="match status" value="1"/>
</dbReference>
<evidence type="ECO:0000256" key="1">
    <source>
        <dbReference type="ARBA" id="ARBA00006739"/>
    </source>
</evidence>
<dbReference type="Proteomes" id="UP000625930">
    <property type="component" value="Unassembled WGS sequence"/>
</dbReference>
<dbReference type="InterPro" id="IPR029044">
    <property type="entry name" value="Nucleotide-diphossugar_trans"/>
</dbReference>
<gene>
    <name evidence="4" type="ORF">I5U67_06665</name>
</gene>
<evidence type="ECO:0000313" key="4">
    <source>
        <dbReference type="EMBL" id="MBH1651849.1"/>
    </source>
</evidence>
<dbReference type="GO" id="GO:0016757">
    <property type="term" value="F:glycosyltransferase activity"/>
    <property type="evidence" value="ECO:0007669"/>
    <property type="project" value="UniProtKB-KW"/>
</dbReference>
<dbReference type="PANTHER" id="PTHR43685">
    <property type="entry name" value="GLYCOSYLTRANSFERASE"/>
    <property type="match status" value="1"/>
</dbReference>
<evidence type="ECO:0000256" key="3">
    <source>
        <dbReference type="ARBA" id="ARBA00022679"/>
    </source>
</evidence>
<dbReference type="RefSeq" id="WP_154263335.1">
    <property type="nucleotide sequence ID" value="NZ_CP040438.1"/>
</dbReference>
<name>A0A6B8J6T3_STEMA</name>
<organism evidence="4 5">
    <name type="scientific">Stenotrophomonas maltophilia</name>
    <name type="common">Pseudomonas maltophilia</name>
    <name type="synonym">Xanthomonas maltophilia</name>
    <dbReference type="NCBI Taxonomy" id="40324"/>
    <lineage>
        <taxon>Bacteria</taxon>
        <taxon>Pseudomonadati</taxon>
        <taxon>Pseudomonadota</taxon>
        <taxon>Gammaproteobacteria</taxon>
        <taxon>Lysobacterales</taxon>
        <taxon>Lysobacteraceae</taxon>
        <taxon>Stenotrophomonas</taxon>
        <taxon>Stenotrophomonas maltophilia group</taxon>
    </lineage>
</organism>
<reference evidence="4" key="1">
    <citation type="submission" date="2020-11" db="EMBL/GenBank/DDBJ databases">
        <title>Enhanced detection system for hospital associated transmission using whole genome sequencing surveillance.</title>
        <authorList>
            <person name="Harrison L.H."/>
            <person name="Van Tyne D."/>
            <person name="Marsh J.W."/>
            <person name="Griffith M.P."/>
            <person name="Snyder D.J."/>
            <person name="Cooper V.S."/>
            <person name="Mustapha M."/>
        </authorList>
    </citation>
    <scope>NUCLEOTIDE SEQUENCE</scope>
    <source>
        <strain evidence="4">STEN00091</strain>
    </source>
</reference>
<dbReference type="InterPro" id="IPR050834">
    <property type="entry name" value="Glycosyltransf_2"/>
</dbReference>
<dbReference type="EMBL" id="JADUNP010000009">
    <property type="protein sequence ID" value="MBH1651849.1"/>
    <property type="molecule type" value="Genomic_DNA"/>
</dbReference>
<evidence type="ECO:0000256" key="2">
    <source>
        <dbReference type="ARBA" id="ARBA00022676"/>
    </source>
</evidence>
<dbReference type="InterPro" id="IPR001173">
    <property type="entry name" value="Glyco_trans_2-like"/>
</dbReference>
<dbReference type="AlphaFoldDB" id="A0A6B8J6T3"/>
<dbReference type="Gene3D" id="3.90.550.10">
    <property type="entry name" value="Spore Coat Polysaccharide Biosynthesis Protein SpsA, Chain A"/>
    <property type="match status" value="1"/>
</dbReference>
<accession>A0A6B8J6T3</accession>
<proteinExistence type="inferred from homology"/>
<comment type="caution">
    <text evidence="4">The sequence shown here is derived from an EMBL/GenBank/DDBJ whole genome shotgun (WGS) entry which is preliminary data.</text>
</comment>
<sequence>METRNPAISVIMAEFNTDPRHLEASVRSITTQTFDDFELIIVDDGGRNDLEELKARIGDSRIRVIHNGENRGFVYSLNLAIQAARAPLIVRMDTDDIAMNDRIEKLYKFMCDHPEFTVAASLAIEFSNETGNGHILGKPGEKGPKQLMHGDAPIHPAVIYRRSDVISEGMYDNYHRAEDLALWCKLVVAGKRIFVMDEILLNYRVNPGDFRKRTLKNRSGEIKARLHYYPALGASPFDYFHICRSIVAGILPTKLVISLRNLFVLGPKKEPGA</sequence>
<evidence type="ECO:0000313" key="5">
    <source>
        <dbReference type="Proteomes" id="UP000625930"/>
    </source>
</evidence>